<dbReference type="RefSeq" id="WP_087940519.1">
    <property type="nucleotide sequence ID" value="NZ_FNAC01000035.1"/>
</dbReference>
<feature type="transmembrane region" description="Helical" evidence="1">
    <location>
        <begin position="6"/>
        <end position="25"/>
    </location>
</feature>
<dbReference type="EMBL" id="FNAC01000035">
    <property type="protein sequence ID" value="SDD53394.1"/>
    <property type="molecule type" value="Genomic_DNA"/>
</dbReference>
<protein>
    <submittedName>
        <fullName evidence="2">Uncharacterized protein</fullName>
    </submittedName>
</protein>
<proteinExistence type="predicted"/>
<evidence type="ECO:0000313" key="2">
    <source>
        <dbReference type="EMBL" id="SDD53394.1"/>
    </source>
</evidence>
<keyword evidence="1" id="KW-0472">Membrane</keyword>
<keyword evidence="1" id="KW-0812">Transmembrane</keyword>
<dbReference type="OrthoDB" id="840309at2"/>
<sequence>MIDIDLATLMVSAFFLMAFFAPFVIQKQKQNKLEKHQAISFLEFAEKMNLKLSKTEKWRNHYQIGLDEAAQKLIYIRFGDFPCQEFIDLKTIKSCSQDQKIRKVKIGKETHQVIDYLALTLHYINPDQPNKNLEFYDSDQFPDLIGEKVMLQNWTQLINQNIQ</sequence>
<dbReference type="Proteomes" id="UP000199060">
    <property type="component" value="Unassembled WGS sequence"/>
</dbReference>
<organism evidence="2 3">
    <name type="scientific">Algoriphagus faecimaris</name>
    <dbReference type="NCBI Taxonomy" id="686796"/>
    <lineage>
        <taxon>Bacteria</taxon>
        <taxon>Pseudomonadati</taxon>
        <taxon>Bacteroidota</taxon>
        <taxon>Cytophagia</taxon>
        <taxon>Cytophagales</taxon>
        <taxon>Cyclobacteriaceae</taxon>
        <taxon>Algoriphagus</taxon>
    </lineage>
</organism>
<dbReference type="STRING" id="686796.SAMN04488104_103553"/>
<evidence type="ECO:0000313" key="3">
    <source>
        <dbReference type="Proteomes" id="UP000199060"/>
    </source>
</evidence>
<keyword evidence="3" id="KW-1185">Reference proteome</keyword>
<accession>A0A1G6VIM5</accession>
<gene>
    <name evidence="2" type="ORF">SAMN04488104_103553</name>
</gene>
<dbReference type="AlphaFoldDB" id="A0A1G6VIM5"/>
<name>A0A1G6VIM5_9BACT</name>
<keyword evidence="1" id="KW-1133">Transmembrane helix</keyword>
<evidence type="ECO:0000256" key="1">
    <source>
        <dbReference type="SAM" id="Phobius"/>
    </source>
</evidence>
<reference evidence="3" key="1">
    <citation type="submission" date="2016-10" db="EMBL/GenBank/DDBJ databases">
        <authorList>
            <person name="Varghese N."/>
            <person name="Submissions S."/>
        </authorList>
    </citation>
    <scope>NUCLEOTIDE SEQUENCE [LARGE SCALE GENOMIC DNA]</scope>
    <source>
        <strain evidence="3">DSM 23095</strain>
    </source>
</reference>